<accession>A0A0A8YAX9</accession>
<protein>
    <submittedName>
        <fullName evidence="1">Uncharacterized protein</fullName>
    </submittedName>
</protein>
<reference evidence="1" key="1">
    <citation type="submission" date="2014-09" db="EMBL/GenBank/DDBJ databases">
        <authorList>
            <person name="Magalhaes I.L.F."/>
            <person name="Oliveira U."/>
            <person name="Santos F.R."/>
            <person name="Vidigal T.H.D.A."/>
            <person name="Brescovit A.D."/>
            <person name="Santos A.J."/>
        </authorList>
    </citation>
    <scope>NUCLEOTIDE SEQUENCE</scope>
    <source>
        <tissue evidence="1">Shoot tissue taken approximately 20 cm above the soil surface</tissue>
    </source>
</reference>
<organism evidence="1">
    <name type="scientific">Arundo donax</name>
    <name type="common">Giant reed</name>
    <name type="synonym">Donax arundinaceus</name>
    <dbReference type="NCBI Taxonomy" id="35708"/>
    <lineage>
        <taxon>Eukaryota</taxon>
        <taxon>Viridiplantae</taxon>
        <taxon>Streptophyta</taxon>
        <taxon>Embryophyta</taxon>
        <taxon>Tracheophyta</taxon>
        <taxon>Spermatophyta</taxon>
        <taxon>Magnoliopsida</taxon>
        <taxon>Liliopsida</taxon>
        <taxon>Poales</taxon>
        <taxon>Poaceae</taxon>
        <taxon>PACMAD clade</taxon>
        <taxon>Arundinoideae</taxon>
        <taxon>Arundineae</taxon>
        <taxon>Arundo</taxon>
    </lineage>
</organism>
<evidence type="ECO:0000313" key="1">
    <source>
        <dbReference type="EMBL" id="JAD22600.1"/>
    </source>
</evidence>
<dbReference type="AlphaFoldDB" id="A0A0A8YAX9"/>
<name>A0A0A8YAX9_ARUDO</name>
<sequence length="29" mass="3055">MSSLGIADLGSSCRKIFSAGFCSSLFLKK</sequence>
<reference evidence="1" key="2">
    <citation type="journal article" date="2015" name="Data Brief">
        <title>Shoot transcriptome of the giant reed, Arundo donax.</title>
        <authorList>
            <person name="Barrero R.A."/>
            <person name="Guerrero F.D."/>
            <person name="Moolhuijzen P."/>
            <person name="Goolsby J.A."/>
            <person name="Tidwell J."/>
            <person name="Bellgard S.E."/>
            <person name="Bellgard M.I."/>
        </authorList>
    </citation>
    <scope>NUCLEOTIDE SEQUENCE</scope>
    <source>
        <tissue evidence="1">Shoot tissue taken approximately 20 cm above the soil surface</tissue>
    </source>
</reference>
<dbReference type="EMBL" id="GBRH01275295">
    <property type="protein sequence ID" value="JAD22600.1"/>
    <property type="molecule type" value="Transcribed_RNA"/>
</dbReference>
<proteinExistence type="predicted"/>